<proteinExistence type="predicted"/>
<dbReference type="Proteomes" id="UP000794436">
    <property type="component" value="Unassembled WGS sequence"/>
</dbReference>
<gene>
    <name evidence="4" type="ORF">Poli38472_001876</name>
</gene>
<dbReference type="PRINTS" id="PR01415">
    <property type="entry name" value="ANKYRIN"/>
</dbReference>
<name>A0A8K1FMT5_PYTOL</name>
<dbReference type="Gene3D" id="1.25.40.20">
    <property type="entry name" value="Ankyrin repeat-containing domain"/>
    <property type="match status" value="3"/>
</dbReference>
<reference evidence="4" key="1">
    <citation type="submission" date="2019-03" db="EMBL/GenBank/DDBJ databases">
        <title>Long read genome sequence of the mycoparasitic Pythium oligandrum ATCC 38472 isolated from sugarbeet rhizosphere.</title>
        <authorList>
            <person name="Gaulin E."/>
        </authorList>
    </citation>
    <scope>NUCLEOTIDE SEQUENCE</scope>
    <source>
        <strain evidence="4">ATCC 38472_TT</strain>
    </source>
</reference>
<feature type="repeat" description="ANK" evidence="3">
    <location>
        <begin position="84"/>
        <end position="115"/>
    </location>
</feature>
<dbReference type="PROSITE" id="PS50297">
    <property type="entry name" value="ANK_REP_REGION"/>
    <property type="match status" value="4"/>
</dbReference>
<feature type="repeat" description="ANK" evidence="3">
    <location>
        <begin position="148"/>
        <end position="180"/>
    </location>
</feature>
<keyword evidence="5" id="KW-1185">Reference proteome</keyword>
<dbReference type="EMBL" id="SPLM01000001">
    <property type="protein sequence ID" value="TMW69720.1"/>
    <property type="molecule type" value="Genomic_DNA"/>
</dbReference>
<dbReference type="InterPro" id="IPR002110">
    <property type="entry name" value="Ankyrin_rpt"/>
</dbReference>
<dbReference type="Pfam" id="PF00023">
    <property type="entry name" value="Ank"/>
    <property type="match status" value="1"/>
</dbReference>
<dbReference type="PANTHER" id="PTHR24134">
    <property type="entry name" value="ANKYRIN REPEAT-CONTAINING PROTEIN DDB_G0279043"/>
    <property type="match status" value="1"/>
</dbReference>
<feature type="repeat" description="ANK" evidence="3">
    <location>
        <begin position="18"/>
        <end position="50"/>
    </location>
</feature>
<evidence type="ECO:0000256" key="2">
    <source>
        <dbReference type="ARBA" id="ARBA00023043"/>
    </source>
</evidence>
<dbReference type="OrthoDB" id="46760at2759"/>
<evidence type="ECO:0000313" key="5">
    <source>
        <dbReference type="Proteomes" id="UP000794436"/>
    </source>
</evidence>
<comment type="caution">
    <text evidence="4">The sequence shown here is derived from an EMBL/GenBank/DDBJ whole genome shotgun (WGS) entry which is preliminary data.</text>
</comment>
<evidence type="ECO:0000256" key="1">
    <source>
        <dbReference type="ARBA" id="ARBA00022737"/>
    </source>
</evidence>
<evidence type="ECO:0000256" key="3">
    <source>
        <dbReference type="PROSITE-ProRule" id="PRU00023"/>
    </source>
</evidence>
<sequence>MVKMLLDYGANPNAVNQNGETALFIAAANGHVEITSSLIARGADPTITDMIGGTALHSACYAGKMSTVRSLLIRDLDVNVQNKEGYTPLHLAAARHTDVAELLLAYGANAKAKNQCGSTPLHEAIRCSKIPCMNLLANHVDLDEGDEDGATALFIAAKAGRRDAAKWLLEHGVDVNKANKKGSTPLHEACKNASLELVTLLLAHNAGVNVANEVRDSPLAVSLQWDAEKSSCVPILKTVYVLMSHGARVDHSEENYPVVTNSKVQGSASVILMCVQHWAEEQKSKRPLTKVEEHILVRGPQDVEAFLQAKNILVGDTL</sequence>
<feature type="repeat" description="ANK" evidence="3">
    <location>
        <begin position="51"/>
        <end position="83"/>
    </location>
</feature>
<evidence type="ECO:0000313" key="4">
    <source>
        <dbReference type="EMBL" id="TMW69720.1"/>
    </source>
</evidence>
<protein>
    <recommendedName>
        <fullName evidence="6">Ankyrin repeat protein</fullName>
    </recommendedName>
</protein>
<keyword evidence="1" id="KW-0677">Repeat</keyword>
<dbReference type="InterPro" id="IPR036770">
    <property type="entry name" value="Ankyrin_rpt-contain_sf"/>
</dbReference>
<feature type="repeat" description="ANK" evidence="3">
    <location>
        <begin position="181"/>
        <end position="213"/>
    </location>
</feature>
<dbReference type="PROSITE" id="PS50088">
    <property type="entry name" value="ANK_REPEAT"/>
    <property type="match status" value="5"/>
</dbReference>
<keyword evidence="2 3" id="KW-0040">ANK repeat</keyword>
<organism evidence="4 5">
    <name type="scientific">Pythium oligandrum</name>
    <name type="common">Mycoparasitic fungus</name>
    <dbReference type="NCBI Taxonomy" id="41045"/>
    <lineage>
        <taxon>Eukaryota</taxon>
        <taxon>Sar</taxon>
        <taxon>Stramenopiles</taxon>
        <taxon>Oomycota</taxon>
        <taxon>Peronosporomycetes</taxon>
        <taxon>Pythiales</taxon>
        <taxon>Pythiaceae</taxon>
        <taxon>Pythium</taxon>
    </lineage>
</organism>
<evidence type="ECO:0008006" key="6">
    <source>
        <dbReference type="Google" id="ProtNLM"/>
    </source>
</evidence>
<dbReference type="PANTHER" id="PTHR24134:SF9">
    <property type="entry name" value="ANKYRIN REPEAT AND SOCS BOX PROTEIN 8"/>
    <property type="match status" value="1"/>
</dbReference>
<dbReference type="AlphaFoldDB" id="A0A8K1FMT5"/>
<accession>A0A8K1FMT5</accession>
<dbReference type="SMART" id="SM00248">
    <property type="entry name" value="ANK"/>
    <property type="match status" value="6"/>
</dbReference>
<dbReference type="SUPFAM" id="SSF48403">
    <property type="entry name" value="Ankyrin repeat"/>
    <property type="match status" value="1"/>
</dbReference>
<dbReference type="Pfam" id="PF12796">
    <property type="entry name" value="Ank_2"/>
    <property type="match status" value="2"/>
</dbReference>